<sequence>MKKLFKKLFKKESVIINEPTLETKKFKVIKADTITELKSLVEAEKFFDAFDFELYYKLKEAKK</sequence>
<proteinExistence type="predicted"/>
<accession>A0A6J5L0W6</accession>
<evidence type="ECO:0000313" key="1">
    <source>
        <dbReference type="EMBL" id="CAB4128428.1"/>
    </source>
</evidence>
<dbReference type="EMBL" id="LR796222">
    <property type="protein sequence ID" value="CAB4128428.1"/>
    <property type="molecule type" value="Genomic_DNA"/>
</dbReference>
<reference evidence="1" key="1">
    <citation type="submission" date="2020-04" db="EMBL/GenBank/DDBJ databases">
        <authorList>
            <person name="Chiriac C."/>
            <person name="Salcher M."/>
            <person name="Ghai R."/>
            <person name="Kavagutti S V."/>
        </authorList>
    </citation>
    <scope>NUCLEOTIDE SEQUENCE</scope>
</reference>
<name>A0A6J5L0W6_9CAUD</name>
<organism evidence="1">
    <name type="scientific">uncultured Caudovirales phage</name>
    <dbReference type="NCBI Taxonomy" id="2100421"/>
    <lineage>
        <taxon>Viruses</taxon>
        <taxon>Duplodnaviria</taxon>
        <taxon>Heunggongvirae</taxon>
        <taxon>Uroviricota</taxon>
        <taxon>Caudoviricetes</taxon>
        <taxon>Peduoviridae</taxon>
        <taxon>Maltschvirus</taxon>
        <taxon>Maltschvirus maltsch</taxon>
    </lineage>
</organism>
<gene>
    <name evidence="1" type="ORF">UFOVP105_39</name>
</gene>
<protein>
    <submittedName>
        <fullName evidence="1">Uncharacterized protein</fullName>
    </submittedName>
</protein>